<comment type="caution">
    <text evidence="2">The sequence shown here is derived from an EMBL/GenBank/DDBJ whole genome shotgun (WGS) entry which is preliminary data.</text>
</comment>
<proteinExistence type="predicted"/>
<evidence type="ECO:0000313" key="2">
    <source>
        <dbReference type="EMBL" id="MCC9630716.1"/>
    </source>
</evidence>
<accession>A0A9X1SID6</accession>
<keyword evidence="1" id="KW-0732">Signal</keyword>
<sequence length="488" mass="55574">MRSHLLIRPAAIFFSILVLSICSSSAHAQFFEQSTGENATLTYTFSLTPKSPQPPIMKYRLYPSYSEQVPGNAAPLYHRAILLISQHSAHLKSPLKYWQEIDEWRLTPLEELPIDEVETVVNSYSSSLQEASFAARREHCDWNLPIKEHGVDVFSVLLPEIQEMRTVARILALRIRLRLAQGRLDDAIADLQTGYAMARHVGNRDFIVNALVGIAIGSIMDEQLLTALSVDSTPNLYWSIVNQPTPLVDIRNAIDVERDNIVTVFPELKEAENNIGDQAYWDQKLQDVIARNQLYQSNPRQNELDLMNLAYRAAIFSQVERVKQELVDKFGYDKRAVETMPGSRAILLYSYRHFQRLRDQYIAPIGLPYHQAQQFYPADNQISRELTVGDPLKLAETLLPSLATFQNSAARQDRWYAMLLAVEAIRDYAAIHGELPESLDAVRLPIPKNPFDDQPFTYQRQADAQTNATLEGVSARLPLRFQITLRQP</sequence>
<dbReference type="RefSeq" id="WP_230222082.1">
    <property type="nucleotide sequence ID" value="NZ_JAJKFT010000010.1"/>
</dbReference>
<protein>
    <submittedName>
        <fullName evidence="2">Uncharacterized protein</fullName>
    </submittedName>
</protein>
<feature type="chain" id="PRO_5040955384" evidence="1">
    <location>
        <begin position="29"/>
        <end position="488"/>
    </location>
</feature>
<keyword evidence="3" id="KW-1185">Reference proteome</keyword>
<name>A0A9X1SID6_9BACT</name>
<feature type="signal peptide" evidence="1">
    <location>
        <begin position="1"/>
        <end position="28"/>
    </location>
</feature>
<dbReference type="AlphaFoldDB" id="A0A9X1SID6"/>
<organism evidence="2 3">
    <name type="scientific">Blastopirellula sediminis</name>
    <dbReference type="NCBI Taxonomy" id="2894196"/>
    <lineage>
        <taxon>Bacteria</taxon>
        <taxon>Pseudomonadati</taxon>
        <taxon>Planctomycetota</taxon>
        <taxon>Planctomycetia</taxon>
        <taxon>Pirellulales</taxon>
        <taxon>Pirellulaceae</taxon>
        <taxon>Blastopirellula</taxon>
    </lineage>
</organism>
<dbReference type="EMBL" id="JAJKFT010000010">
    <property type="protein sequence ID" value="MCC9630716.1"/>
    <property type="molecule type" value="Genomic_DNA"/>
</dbReference>
<evidence type="ECO:0000313" key="3">
    <source>
        <dbReference type="Proteomes" id="UP001139103"/>
    </source>
</evidence>
<reference evidence="2" key="1">
    <citation type="submission" date="2021-11" db="EMBL/GenBank/DDBJ databases">
        <title>Genome sequence.</title>
        <authorList>
            <person name="Sun Q."/>
        </authorList>
    </citation>
    <scope>NUCLEOTIDE SEQUENCE</scope>
    <source>
        <strain evidence="2">JC732</strain>
    </source>
</reference>
<dbReference type="Proteomes" id="UP001139103">
    <property type="component" value="Unassembled WGS sequence"/>
</dbReference>
<evidence type="ECO:0000256" key="1">
    <source>
        <dbReference type="SAM" id="SignalP"/>
    </source>
</evidence>
<gene>
    <name evidence="2" type="ORF">LOC68_20160</name>
</gene>